<gene>
    <name evidence="4" type="ORF">U9M48_011733</name>
</gene>
<dbReference type="EMBL" id="CP144747">
    <property type="protein sequence ID" value="WVZ61926.1"/>
    <property type="molecule type" value="Genomic_DNA"/>
</dbReference>
<feature type="region of interest" description="Disordered" evidence="2">
    <location>
        <begin position="1"/>
        <end position="28"/>
    </location>
</feature>
<evidence type="ECO:0000313" key="5">
    <source>
        <dbReference type="Proteomes" id="UP001341281"/>
    </source>
</evidence>
<dbReference type="Gene3D" id="3.10.20.370">
    <property type="match status" value="1"/>
</dbReference>
<accession>A0AAQ3WHD0</accession>
<dbReference type="Gene3D" id="3.30.70.270">
    <property type="match status" value="2"/>
</dbReference>
<evidence type="ECO:0000256" key="2">
    <source>
        <dbReference type="SAM" id="MobiDB-lite"/>
    </source>
</evidence>
<dbReference type="Pfam" id="PF03732">
    <property type="entry name" value="Retrotrans_gag"/>
    <property type="match status" value="1"/>
</dbReference>
<evidence type="ECO:0000256" key="1">
    <source>
        <dbReference type="ARBA" id="ARBA00023268"/>
    </source>
</evidence>
<evidence type="ECO:0000259" key="3">
    <source>
        <dbReference type="PROSITE" id="PS50878"/>
    </source>
</evidence>
<feature type="compositionally biased region" description="Basic and acidic residues" evidence="2">
    <location>
        <begin position="10"/>
        <end position="19"/>
    </location>
</feature>
<dbReference type="InterPro" id="IPR000477">
    <property type="entry name" value="RT_dom"/>
</dbReference>
<protein>
    <recommendedName>
        <fullName evidence="3">Reverse transcriptase domain-containing protein</fullName>
    </recommendedName>
</protein>
<keyword evidence="5" id="KW-1185">Reference proteome</keyword>
<dbReference type="PANTHER" id="PTHR37984:SF5">
    <property type="entry name" value="PROTEIN NYNRIN-LIKE"/>
    <property type="match status" value="1"/>
</dbReference>
<reference evidence="4 5" key="1">
    <citation type="submission" date="2024-02" db="EMBL/GenBank/DDBJ databases">
        <title>High-quality chromosome-scale genome assembly of Pensacola bahiagrass (Paspalum notatum Flugge var. saurae).</title>
        <authorList>
            <person name="Vega J.M."/>
            <person name="Podio M."/>
            <person name="Orjuela J."/>
            <person name="Siena L.A."/>
            <person name="Pessino S.C."/>
            <person name="Combes M.C."/>
            <person name="Mariac C."/>
            <person name="Albertini E."/>
            <person name="Pupilli F."/>
            <person name="Ortiz J.P.A."/>
            <person name="Leblanc O."/>
        </authorList>
    </citation>
    <scope>NUCLEOTIDE SEQUENCE [LARGE SCALE GENOMIC DNA]</scope>
    <source>
        <strain evidence="4">R1</strain>
        <tissue evidence="4">Leaf</tissue>
    </source>
</reference>
<dbReference type="Proteomes" id="UP001341281">
    <property type="component" value="Chromosome 03"/>
</dbReference>
<keyword evidence="1" id="KW-0511">Multifunctional enzyme</keyword>
<dbReference type="PANTHER" id="PTHR37984">
    <property type="entry name" value="PROTEIN CBG26694"/>
    <property type="match status" value="1"/>
</dbReference>
<dbReference type="InterPro" id="IPR050951">
    <property type="entry name" value="Retrovirus_Pol_polyprotein"/>
</dbReference>
<dbReference type="Pfam" id="PF00078">
    <property type="entry name" value="RVT_1"/>
    <property type="match status" value="1"/>
</dbReference>
<name>A0AAQ3WHD0_PASNO</name>
<dbReference type="InterPro" id="IPR056924">
    <property type="entry name" value="SH3_Tf2-1"/>
</dbReference>
<dbReference type="GO" id="GO:0003824">
    <property type="term" value="F:catalytic activity"/>
    <property type="evidence" value="ECO:0007669"/>
    <property type="project" value="UniProtKB-KW"/>
</dbReference>
<dbReference type="InterPro" id="IPR005162">
    <property type="entry name" value="Retrotrans_gag_dom"/>
</dbReference>
<dbReference type="Pfam" id="PF24626">
    <property type="entry name" value="SH3_Tf2-1"/>
    <property type="match status" value="1"/>
</dbReference>
<dbReference type="CDD" id="cd00303">
    <property type="entry name" value="retropepsin_like"/>
    <property type="match status" value="1"/>
</dbReference>
<dbReference type="InterPro" id="IPR043128">
    <property type="entry name" value="Rev_trsase/Diguanyl_cyclase"/>
</dbReference>
<dbReference type="InterPro" id="IPR043502">
    <property type="entry name" value="DNA/RNA_pol_sf"/>
</dbReference>
<dbReference type="Gene3D" id="3.10.10.10">
    <property type="entry name" value="HIV Type 1 Reverse Transcriptase, subunit A, domain 1"/>
    <property type="match status" value="1"/>
</dbReference>
<dbReference type="CDD" id="cd01647">
    <property type="entry name" value="RT_LTR"/>
    <property type="match status" value="1"/>
</dbReference>
<dbReference type="PROSITE" id="PS50878">
    <property type="entry name" value="RT_POL"/>
    <property type="match status" value="1"/>
</dbReference>
<dbReference type="SUPFAM" id="SSF56672">
    <property type="entry name" value="DNA/RNA polymerases"/>
    <property type="match status" value="1"/>
</dbReference>
<feature type="domain" description="Reverse transcriptase" evidence="3">
    <location>
        <begin position="474"/>
        <end position="653"/>
    </location>
</feature>
<sequence length="1036" mass="118095">MGTSSQNDFHFPEHQDSPHHRTAPYPKLEFPKFDGDNPRLWRDRCQMYFEVYAVADALKTRFAALNFLGAAATWLQTIERKERILDWDHFCSLVFTRFDKNQYQLQLRQLDSLKQTGSAQEYQERFEQLSHGILLYNAAYDETYFITRFLGGLREDIRAPIALHRPKDVDTASALALLQEEELENVKKKTVQKGDSKDFSKFGQKWTAEKFKATPRKEESTKVEKAPFDEKLSALKAFRKANGLCFKCGDKWGQNHKCPKQISLHVLEEFLEVFELHDIQVSESDGEDNSGSEGVCAVEQSPLQATQRFRTLKLLGRIGKYHLLFLIDSGSIGTFVSDKLVSRLQLPTGYSFTSDARVLPLRCYDMILGEDWLESCSPMWVDWKLKQMTFTVAGQKVALQGITDDVTNCSAISVHKLKGLDFEHLFANPTSLPPHRQADHMIPLLPGSQPIKIRPYRYSPVQKDEIEAQLKEMLNQGVIRHSSSSFASPVLLVKKKDGSWRLCVDYRHLNALIEKNKHPMPVVDELLDELAGAQWFSKLDFRSGCHQIRMAPGEEYKTTFCTHSGLYEFLVMPFGLTNAPATFQSLMNHIFARLLRKGVLVFMDDILIYSKSLQEHVVLLKQVFEILQENQFLIKWSKCSFAQSSIEYLGHVISKDGVATEPSKITAIKNWPVPTCLKELRGILGLTGYYRKFIKHYSMISRPLTMLLKKGVKFVWTAHSQEAFQILKQALVQAPVLAIPDFQQTFVLETDANDCGVGAVLMQAGHPVAYLSKALSPKNQTLYVYEKECLAILLAVEKWRKLLAASRVYALGRSPFEVLYGHSPRQLGITNLQECSVPDLEQWLKERGFLTKLIQQHLARAQHRMKQQAYKKRSERSFAVGDKVYLKLQPYVQSSVAYRSNHKLSFRYYGPFLILEKIGEVAYRLDLPPDAKIHPVVHVSQLKLRIAPTTEVQSDLAIVCIDPFACMIPEAILERKQAPRGNSVVSQVLVRWTSLPDSMATWDEEIDLRRRYPKAPAWGQAGIQGEGYVTKGSISG</sequence>
<organism evidence="4 5">
    <name type="scientific">Paspalum notatum var. saurae</name>
    <dbReference type="NCBI Taxonomy" id="547442"/>
    <lineage>
        <taxon>Eukaryota</taxon>
        <taxon>Viridiplantae</taxon>
        <taxon>Streptophyta</taxon>
        <taxon>Embryophyta</taxon>
        <taxon>Tracheophyta</taxon>
        <taxon>Spermatophyta</taxon>
        <taxon>Magnoliopsida</taxon>
        <taxon>Liliopsida</taxon>
        <taxon>Poales</taxon>
        <taxon>Poaceae</taxon>
        <taxon>PACMAD clade</taxon>
        <taxon>Panicoideae</taxon>
        <taxon>Andropogonodae</taxon>
        <taxon>Paspaleae</taxon>
        <taxon>Paspalinae</taxon>
        <taxon>Paspalum</taxon>
    </lineage>
</organism>
<dbReference type="AlphaFoldDB" id="A0AAQ3WHD0"/>
<dbReference type="InterPro" id="IPR041577">
    <property type="entry name" value="RT_RNaseH_2"/>
</dbReference>
<dbReference type="Pfam" id="PF17919">
    <property type="entry name" value="RT_RNaseH_2"/>
    <property type="match status" value="1"/>
</dbReference>
<dbReference type="FunFam" id="3.30.70.270:FF:000115">
    <property type="entry name" value="Polyprotein of retroviral origin, putative"/>
    <property type="match status" value="1"/>
</dbReference>
<proteinExistence type="predicted"/>
<evidence type="ECO:0000313" key="4">
    <source>
        <dbReference type="EMBL" id="WVZ61926.1"/>
    </source>
</evidence>